<sequence>MTHKEQQAVRELKKTVVKTLKSLVKEFGYKLLSGWIYKVVNDYLYLVNIDVYPASLGKYISTKISVKPLIIDNIFWEVYEMDDLGTTSINPHISASEGPYPLIIKEYNTPVGSPDEVNYALIRVFEEADSIINEYNKRFTDISSFKSELEGREDEHSVLGIILCYIAEGNYKEALSITKEEIKKGNIGSFAKYDENGVTGINEYLEKYLMAKLRDVYS</sequence>
<evidence type="ECO:0000313" key="2">
    <source>
        <dbReference type="Proteomes" id="UP000604730"/>
    </source>
</evidence>
<name>A0ABS1J251_9FIRM</name>
<accession>A0ABS1J251</accession>
<comment type="caution">
    <text evidence="1">The sequence shown here is derived from an EMBL/GenBank/DDBJ whole genome shotgun (WGS) entry which is preliminary data.</text>
</comment>
<proteinExistence type="predicted"/>
<evidence type="ECO:0000313" key="1">
    <source>
        <dbReference type="EMBL" id="MBK5898226.1"/>
    </source>
</evidence>
<protein>
    <recommendedName>
        <fullName evidence="3">DUF4304 domain-containing protein</fullName>
    </recommendedName>
</protein>
<reference evidence="1 2" key="1">
    <citation type="submission" date="2021-01" db="EMBL/GenBank/DDBJ databases">
        <title>Isolation and description of Catonella massiliensis sp. nov., a novel Catonella species, isolated from a stable periodontitis subject.</title>
        <authorList>
            <person name="Antezack A."/>
            <person name="Boxberger M."/>
            <person name="La Scola B."/>
            <person name="Monnet-Corti V."/>
        </authorList>
    </citation>
    <scope>NUCLEOTIDE SEQUENCE [LARGE SCALE GENOMIC DNA]</scope>
    <source>
        <strain evidence="1 2">Marseille-Q4567</strain>
    </source>
</reference>
<dbReference type="Proteomes" id="UP000604730">
    <property type="component" value="Unassembled WGS sequence"/>
</dbReference>
<keyword evidence="2" id="KW-1185">Reference proteome</keyword>
<organism evidence="1 2">
    <name type="scientific">Catonella massiliensis</name>
    <dbReference type="NCBI Taxonomy" id="2799636"/>
    <lineage>
        <taxon>Bacteria</taxon>
        <taxon>Bacillati</taxon>
        <taxon>Bacillota</taxon>
        <taxon>Clostridia</taxon>
        <taxon>Lachnospirales</taxon>
        <taxon>Lachnospiraceae</taxon>
        <taxon>Catonella</taxon>
    </lineage>
</organism>
<evidence type="ECO:0008006" key="3">
    <source>
        <dbReference type="Google" id="ProtNLM"/>
    </source>
</evidence>
<dbReference type="RefSeq" id="WP_208429658.1">
    <property type="nucleotide sequence ID" value="NZ_JAEPRJ010000001.1"/>
</dbReference>
<dbReference type="EMBL" id="JAEPRJ010000001">
    <property type="protein sequence ID" value="MBK5898226.1"/>
    <property type="molecule type" value="Genomic_DNA"/>
</dbReference>
<gene>
    <name evidence="1" type="ORF">JJN12_10630</name>
</gene>